<accession>A0A699Q8P6</accession>
<feature type="region of interest" description="Disordered" evidence="1">
    <location>
        <begin position="1"/>
        <end position="63"/>
    </location>
</feature>
<protein>
    <submittedName>
        <fullName evidence="2">Uncharacterized protein</fullName>
    </submittedName>
</protein>
<reference evidence="2" key="1">
    <citation type="journal article" date="2019" name="Sci. Rep.">
        <title>Draft genome of Tanacetum cinerariifolium, the natural source of mosquito coil.</title>
        <authorList>
            <person name="Yamashiro T."/>
            <person name="Shiraishi A."/>
            <person name="Satake H."/>
            <person name="Nakayama K."/>
        </authorList>
    </citation>
    <scope>NUCLEOTIDE SEQUENCE</scope>
</reference>
<name>A0A699Q8P6_TANCI</name>
<feature type="compositionally biased region" description="Gly residues" evidence="1">
    <location>
        <begin position="1"/>
        <end position="15"/>
    </location>
</feature>
<evidence type="ECO:0000256" key="1">
    <source>
        <dbReference type="SAM" id="MobiDB-lite"/>
    </source>
</evidence>
<dbReference type="EMBL" id="BKCJ010996892">
    <property type="protein sequence ID" value="GFC63187.1"/>
    <property type="molecule type" value="Genomic_DNA"/>
</dbReference>
<organism evidence="2">
    <name type="scientific">Tanacetum cinerariifolium</name>
    <name type="common">Dalmatian daisy</name>
    <name type="synonym">Chrysanthemum cinerariifolium</name>
    <dbReference type="NCBI Taxonomy" id="118510"/>
    <lineage>
        <taxon>Eukaryota</taxon>
        <taxon>Viridiplantae</taxon>
        <taxon>Streptophyta</taxon>
        <taxon>Embryophyta</taxon>
        <taxon>Tracheophyta</taxon>
        <taxon>Spermatophyta</taxon>
        <taxon>Magnoliopsida</taxon>
        <taxon>eudicotyledons</taxon>
        <taxon>Gunneridae</taxon>
        <taxon>Pentapetalae</taxon>
        <taxon>asterids</taxon>
        <taxon>campanulids</taxon>
        <taxon>Asterales</taxon>
        <taxon>Asteraceae</taxon>
        <taxon>Asteroideae</taxon>
        <taxon>Anthemideae</taxon>
        <taxon>Anthemidinae</taxon>
        <taxon>Tanacetum</taxon>
    </lineage>
</organism>
<feature type="compositionally biased region" description="Basic and acidic residues" evidence="1">
    <location>
        <begin position="53"/>
        <end position="63"/>
    </location>
</feature>
<proteinExistence type="predicted"/>
<comment type="caution">
    <text evidence="2">The sequence shown here is derived from an EMBL/GenBank/DDBJ whole genome shotgun (WGS) entry which is preliminary data.</text>
</comment>
<dbReference type="AlphaFoldDB" id="A0A699Q8P6"/>
<evidence type="ECO:0000313" key="2">
    <source>
        <dbReference type="EMBL" id="GFC63187.1"/>
    </source>
</evidence>
<feature type="non-terminal residue" evidence="2">
    <location>
        <position position="1"/>
    </location>
</feature>
<sequence>GFGGRGRGGMNGRGLGNQRSNKSEGNHYVPVKKNRVFGPTNANDYNGSGKGKSKVDEGRSSRDSFAEIRMASEKINIDERVINKKKNRKNGDVENVNVSSLSNEVEIEKRLEWESMKERIDEACKKGLCISIEEKSNWSKDLCDYFKIIHSGRMIAKESKTKTEAMVKSVMIEKGVTENQATRKVYEEVYSDEQDRIKEMIMKK</sequence>
<gene>
    <name evidence="2" type="ORF">Tci_835157</name>
</gene>